<dbReference type="PATRIC" id="fig|1698267.3.peg.1756"/>
<evidence type="ECO:0000256" key="3">
    <source>
        <dbReference type="ARBA" id="ARBA00022884"/>
    </source>
</evidence>
<dbReference type="AlphaFoldDB" id="A0A133UQN0"/>
<feature type="region of interest" description="Disordered" evidence="7">
    <location>
        <begin position="1"/>
        <end position="34"/>
    </location>
</feature>
<dbReference type="GO" id="GO:0006412">
    <property type="term" value="P:translation"/>
    <property type="evidence" value="ECO:0007669"/>
    <property type="project" value="UniProtKB-UniRule"/>
</dbReference>
<dbReference type="GO" id="GO:0019843">
    <property type="term" value="F:rRNA binding"/>
    <property type="evidence" value="ECO:0007669"/>
    <property type="project" value="UniProtKB-UniRule"/>
</dbReference>
<keyword evidence="9" id="KW-1185">Reference proteome</keyword>
<comment type="caution">
    <text evidence="8">The sequence shown here is derived from an EMBL/GenBank/DDBJ whole genome shotgun (WGS) entry which is preliminary data.</text>
</comment>
<dbReference type="PANTHER" id="PTHR11363:SF5">
    <property type="entry name" value="LARGE RIBOSOMAL SUBUNIT PROTEIN UL3"/>
    <property type="match status" value="1"/>
</dbReference>
<dbReference type="SUPFAM" id="SSF50447">
    <property type="entry name" value="Translation proteins"/>
    <property type="match status" value="1"/>
</dbReference>
<accession>A0A133UQN0</accession>
<protein>
    <recommendedName>
        <fullName evidence="6">Large ribosomal subunit protein uL3</fullName>
    </recommendedName>
</protein>
<dbReference type="Proteomes" id="UP000070463">
    <property type="component" value="Unassembled WGS sequence"/>
</dbReference>
<reference evidence="8 9" key="1">
    <citation type="journal article" date="2016" name="Sci. Rep.">
        <title>Metabolic traits of an uncultured archaeal lineage -MSBL1- from brine pools of the Red Sea.</title>
        <authorList>
            <person name="Mwirichia R."/>
            <person name="Alam I."/>
            <person name="Rashid M."/>
            <person name="Vinu M."/>
            <person name="Ba-Alawi W."/>
            <person name="Anthony Kamau A."/>
            <person name="Kamanda Ngugi D."/>
            <person name="Goker M."/>
            <person name="Klenk H.P."/>
            <person name="Bajic V."/>
            <person name="Stingl U."/>
        </authorList>
    </citation>
    <scope>NUCLEOTIDE SEQUENCE [LARGE SCALE GENOMIC DNA]</scope>
    <source>
        <strain evidence="8">SCGC-AAA259I09</strain>
    </source>
</reference>
<dbReference type="InterPro" id="IPR045077">
    <property type="entry name" value="L3_arc_euk"/>
</dbReference>
<dbReference type="HAMAP" id="MF_01325_A">
    <property type="entry name" value="Ribosomal_uL3_A"/>
    <property type="match status" value="1"/>
</dbReference>
<dbReference type="Gene3D" id="3.30.1430.10">
    <property type="match status" value="1"/>
</dbReference>
<dbReference type="Pfam" id="PF00297">
    <property type="entry name" value="Ribosomal_L3"/>
    <property type="match status" value="1"/>
</dbReference>
<evidence type="ECO:0000313" key="8">
    <source>
        <dbReference type="EMBL" id="KXA96518.1"/>
    </source>
</evidence>
<dbReference type="InterPro" id="IPR019926">
    <property type="entry name" value="Ribosomal_uL3_CS"/>
</dbReference>
<evidence type="ECO:0000313" key="9">
    <source>
        <dbReference type="Proteomes" id="UP000070463"/>
    </source>
</evidence>
<dbReference type="NCBIfam" id="NF003261">
    <property type="entry name" value="PRK04231.1"/>
    <property type="match status" value="1"/>
</dbReference>
<dbReference type="PROSITE" id="PS00474">
    <property type="entry name" value="RIBOSOMAL_L3"/>
    <property type="match status" value="1"/>
</dbReference>
<feature type="region of interest" description="Disordered" evidence="7">
    <location>
        <begin position="312"/>
        <end position="335"/>
    </location>
</feature>
<evidence type="ECO:0000256" key="1">
    <source>
        <dbReference type="ARBA" id="ARBA00006540"/>
    </source>
</evidence>
<evidence type="ECO:0000256" key="4">
    <source>
        <dbReference type="ARBA" id="ARBA00022980"/>
    </source>
</evidence>
<name>A0A133UQN0_9EURY</name>
<keyword evidence="2 6" id="KW-0699">rRNA-binding</keyword>
<sequence length="335" mass="37882">MPEKKHPRRGSLAYAPRKRAAKQTPRVRSWPQEDEPIPLGFAGYKAGMTHVFMIDDHPGRSTEGQEINVPVTVLEVPPVRICAVRVYGKDIEGEKALSEVWADDLSSDLSRSVRLPKNYDRQAAFENTEKLVEEGRAEDIVVIFHTQPGLSSVPKRKPELLELKIGGDSVEEKWEYCQDLLGKEVKFSEVFNEGNYADVFSITKGKGFEGPVKRWGVKVQTRKVQQARRHTGVLSPWRPSRIMRTVPMSGQEGYHQRMEYNKRILKVGEDGEEVTPEGGFLRYGEVKNDYVLLKGSVPGPTKRMVFFRKPMRKKEGVPTSPPTITYIDTSSQQGG</sequence>
<evidence type="ECO:0000256" key="2">
    <source>
        <dbReference type="ARBA" id="ARBA00022730"/>
    </source>
</evidence>
<evidence type="ECO:0000256" key="5">
    <source>
        <dbReference type="ARBA" id="ARBA00023274"/>
    </source>
</evidence>
<dbReference type="InterPro" id="IPR019928">
    <property type="entry name" value="Ribosomal_uL3_arc"/>
</dbReference>
<dbReference type="InterPro" id="IPR000597">
    <property type="entry name" value="Ribosomal_uL3"/>
</dbReference>
<keyword evidence="4 6" id="KW-0689">Ribosomal protein</keyword>
<evidence type="ECO:0000256" key="7">
    <source>
        <dbReference type="SAM" id="MobiDB-lite"/>
    </source>
</evidence>
<gene>
    <name evidence="6" type="primary">rpl3</name>
    <name evidence="8" type="ORF">AKJ37_05065</name>
</gene>
<dbReference type="EMBL" id="LHXR01000077">
    <property type="protein sequence ID" value="KXA96518.1"/>
    <property type="molecule type" value="Genomic_DNA"/>
</dbReference>
<dbReference type="PANTHER" id="PTHR11363">
    <property type="entry name" value="60S RIBOSOMAL PROTEIN L3-RELATED"/>
    <property type="match status" value="1"/>
</dbReference>
<comment type="subunit">
    <text evidence="6">Part of the 50S ribosomal subunit. Forms a cluster with proteins L14 and L24e.</text>
</comment>
<dbReference type="GO" id="GO:0022625">
    <property type="term" value="C:cytosolic large ribosomal subunit"/>
    <property type="evidence" value="ECO:0007669"/>
    <property type="project" value="UniProtKB-UniRule"/>
</dbReference>
<dbReference type="NCBIfam" id="TIGR03626">
    <property type="entry name" value="L3_arch"/>
    <property type="match status" value="1"/>
</dbReference>
<evidence type="ECO:0000256" key="6">
    <source>
        <dbReference type="HAMAP-Rule" id="MF_01325"/>
    </source>
</evidence>
<organism evidence="8 9">
    <name type="scientific">candidate division MSBL1 archaeon SCGC-AAA259I09</name>
    <dbReference type="NCBI Taxonomy" id="1698267"/>
    <lineage>
        <taxon>Archaea</taxon>
        <taxon>Methanobacteriati</taxon>
        <taxon>Methanobacteriota</taxon>
        <taxon>candidate division MSBL1</taxon>
    </lineage>
</organism>
<feature type="compositionally biased region" description="Polar residues" evidence="7">
    <location>
        <begin position="322"/>
        <end position="335"/>
    </location>
</feature>
<dbReference type="GO" id="GO:0003735">
    <property type="term" value="F:structural constituent of ribosome"/>
    <property type="evidence" value="ECO:0007669"/>
    <property type="project" value="UniProtKB-UniRule"/>
</dbReference>
<dbReference type="Gene3D" id="2.40.30.10">
    <property type="entry name" value="Translation factors"/>
    <property type="match status" value="1"/>
</dbReference>
<keyword evidence="3 6" id="KW-0694">RNA-binding</keyword>
<dbReference type="InterPro" id="IPR009000">
    <property type="entry name" value="Transl_B-barrel_sf"/>
</dbReference>
<comment type="similarity">
    <text evidence="1 6">Belongs to the universal ribosomal protein uL3 family.</text>
</comment>
<dbReference type="Gene3D" id="4.10.960.10">
    <property type="entry name" value="Ribosomal protein L3, domain 3"/>
    <property type="match status" value="1"/>
</dbReference>
<dbReference type="InterPro" id="IPR044892">
    <property type="entry name" value="Ribosomal_L3_dom_3_arc_sf"/>
</dbReference>
<comment type="function">
    <text evidence="6">One of the primary rRNA binding proteins, it binds directly near the 3'-end of the 23S rRNA, where it nucleates assembly of the 50S subunit.</text>
</comment>
<keyword evidence="5 6" id="KW-0687">Ribonucleoprotein</keyword>
<proteinExistence type="inferred from homology"/>